<accession>A0AAV5W985</accession>
<dbReference type="Proteomes" id="UP001432322">
    <property type="component" value="Unassembled WGS sequence"/>
</dbReference>
<gene>
    <name evidence="1" type="ORF">PFISCL1PPCAC_18575</name>
</gene>
<evidence type="ECO:0000313" key="2">
    <source>
        <dbReference type="Proteomes" id="UP001432322"/>
    </source>
</evidence>
<feature type="non-terminal residue" evidence="1">
    <location>
        <position position="1"/>
    </location>
</feature>
<dbReference type="EMBL" id="BTSY01000005">
    <property type="protein sequence ID" value="GMT27278.1"/>
    <property type="molecule type" value="Genomic_DNA"/>
</dbReference>
<evidence type="ECO:0000313" key="1">
    <source>
        <dbReference type="EMBL" id="GMT27278.1"/>
    </source>
</evidence>
<proteinExistence type="predicted"/>
<keyword evidence="2" id="KW-1185">Reference proteome</keyword>
<dbReference type="AlphaFoldDB" id="A0AAV5W985"/>
<organism evidence="1 2">
    <name type="scientific">Pristionchus fissidentatus</name>
    <dbReference type="NCBI Taxonomy" id="1538716"/>
    <lineage>
        <taxon>Eukaryota</taxon>
        <taxon>Metazoa</taxon>
        <taxon>Ecdysozoa</taxon>
        <taxon>Nematoda</taxon>
        <taxon>Chromadorea</taxon>
        <taxon>Rhabditida</taxon>
        <taxon>Rhabditina</taxon>
        <taxon>Diplogasteromorpha</taxon>
        <taxon>Diplogasteroidea</taxon>
        <taxon>Neodiplogasteridae</taxon>
        <taxon>Pristionchus</taxon>
    </lineage>
</organism>
<name>A0AAV5W985_9BILA</name>
<comment type="caution">
    <text evidence="1">The sequence shown here is derived from an EMBL/GenBank/DDBJ whole genome shotgun (WGS) entry which is preliminary data.</text>
</comment>
<sequence>RRYRHDVFQALRRTVAEDFSMRAVVPLCKCLFILYTQGNVEDALTLESLSNEEKIIIQEFVSCRSAGLQHMFNPPAFSCRGDLEEFRTYLSGIVYFRLHLYPIIYEFAKSQRFK</sequence>
<reference evidence="1" key="1">
    <citation type="submission" date="2023-10" db="EMBL/GenBank/DDBJ databases">
        <title>Genome assembly of Pristionchus species.</title>
        <authorList>
            <person name="Yoshida K."/>
            <person name="Sommer R.J."/>
        </authorList>
    </citation>
    <scope>NUCLEOTIDE SEQUENCE</scope>
    <source>
        <strain evidence="1">RS5133</strain>
    </source>
</reference>
<feature type="non-terminal residue" evidence="1">
    <location>
        <position position="114"/>
    </location>
</feature>
<protein>
    <submittedName>
        <fullName evidence="1">Uncharacterized protein</fullName>
    </submittedName>
</protein>